<evidence type="ECO:0000313" key="3">
    <source>
        <dbReference type="Proteomes" id="UP000499080"/>
    </source>
</evidence>
<sequence length="127" mass="14058">MNLKKLWWKPASKAKQICHVLIATSTLFLPSLAFATPQTIWSLDTTDDKGRSVKINQSVGARRGRGADLLALGNGRTRGLPRSLGGVSRQVGSPSRKPRTWALRARSPAESKHLRARALPKCRYEEQ</sequence>
<dbReference type="AlphaFoldDB" id="A0A4Y2JDK8"/>
<organism evidence="2 3">
    <name type="scientific">Araneus ventricosus</name>
    <name type="common">Orbweaver spider</name>
    <name type="synonym">Epeira ventricosa</name>
    <dbReference type="NCBI Taxonomy" id="182803"/>
    <lineage>
        <taxon>Eukaryota</taxon>
        <taxon>Metazoa</taxon>
        <taxon>Ecdysozoa</taxon>
        <taxon>Arthropoda</taxon>
        <taxon>Chelicerata</taxon>
        <taxon>Arachnida</taxon>
        <taxon>Araneae</taxon>
        <taxon>Araneomorphae</taxon>
        <taxon>Entelegynae</taxon>
        <taxon>Araneoidea</taxon>
        <taxon>Araneidae</taxon>
        <taxon>Araneus</taxon>
    </lineage>
</organism>
<reference evidence="2 3" key="1">
    <citation type="journal article" date="2019" name="Sci. Rep.">
        <title>Orb-weaving spider Araneus ventricosus genome elucidates the spidroin gene catalogue.</title>
        <authorList>
            <person name="Kono N."/>
            <person name="Nakamura H."/>
            <person name="Ohtoshi R."/>
            <person name="Moran D.A.P."/>
            <person name="Shinohara A."/>
            <person name="Yoshida Y."/>
            <person name="Fujiwara M."/>
            <person name="Mori M."/>
            <person name="Tomita M."/>
            <person name="Arakawa K."/>
        </authorList>
    </citation>
    <scope>NUCLEOTIDE SEQUENCE [LARGE SCALE GENOMIC DNA]</scope>
</reference>
<accession>A0A4Y2JDK8</accession>
<comment type="caution">
    <text evidence="2">The sequence shown here is derived from an EMBL/GenBank/DDBJ whole genome shotgun (WGS) entry which is preliminary data.</text>
</comment>
<keyword evidence="3" id="KW-1185">Reference proteome</keyword>
<dbReference type="EMBL" id="BGPR01189545">
    <property type="protein sequence ID" value="GBM87332.1"/>
    <property type="molecule type" value="Genomic_DNA"/>
</dbReference>
<name>A0A4Y2JDK8_ARAVE</name>
<gene>
    <name evidence="2" type="ORF">AVEN_61914_1</name>
</gene>
<evidence type="ECO:0000313" key="2">
    <source>
        <dbReference type="EMBL" id="GBM87332.1"/>
    </source>
</evidence>
<evidence type="ECO:0000256" key="1">
    <source>
        <dbReference type="SAM" id="MobiDB-lite"/>
    </source>
</evidence>
<proteinExistence type="predicted"/>
<dbReference type="Proteomes" id="UP000499080">
    <property type="component" value="Unassembled WGS sequence"/>
</dbReference>
<feature type="region of interest" description="Disordered" evidence="1">
    <location>
        <begin position="77"/>
        <end position="127"/>
    </location>
</feature>
<protein>
    <submittedName>
        <fullName evidence="2">Uncharacterized protein</fullName>
    </submittedName>
</protein>